<dbReference type="EMBL" id="JADCNM010000009">
    <property type="protein sequence ID" value="KAG0468978.1"/>
    <property type="molecule type" value="Genomic_DNA"/>
</dbReference>
<dbReference type="PANTHER" id="PTHR13683">
    <property type="entry name" value="ASPARTYL PROTEASES"/>
    <property type="match status" value="1"/>
</dbReference>
<feature type="domain" description="Peptidase A1" evidence="10">
    <location>
        <begin position="134"/>
        <end position="464"/>
    </location>
</feature>
<evidence type="ECO:0000256" key="9">
    <source>
        <dbReference type="SAM" id="SignalP"/>
    </source>
</evidence>
<dbReference type="InterPro" id="IPR021109">
    <property type="entry name" value="Peptidase_aspartic_dom_sf"/>
</dbReference>
<dbReference type="PRINTS" id="PR00792">
    <property type="entry name" value="PEPSIN"/>
</dbReference>
<dbReference type="OrthoDB" id="2747330at2759"/>
<organism evidence="11 12">
    <name type="scientific">Vanilla planifolia</name>
    <name type="common">Vanilla</name>
    <dbReference type="NCBI Taxonomy" id="51239"/>
    <lineage>
        <taxon>Eukaryota</taxon>
        <taxon>Viridiplantae</taxon>
        <taxon>Streptophyta</taxon>
        <taxon>Embryophyta</taxon>
        <taxon>Tracheophyta</taxon>
        <taxon>Spermatophyta</taxon>
        <taxon>Magnoliopsida</taxon>
        <taxon>Liliopsida</taxon>
        <taxon>Asparagales</taxon>
        <taxon>Orchidaceae</taxon>
        <taxon>Vanilloideae</taxon>
        <taxon>Vanilleae</taxon>
        <taxon>Vanilla</taxon>
    </lineage>
</organism>
<feature type="active site" evidence="7">
    <location>
        <position position="347"/>
    </location>
</feature>
<feature type="chain" id="PRO_5032616172" description="Peptidase A1 domain-containing protein" evidence="9">
    <location>
        <begin position="39"/>
        <end position="469"/>
    </location>
</feature>
<evidence type="ECO:0000256" key="2">
    <source>
        <dbReference type="ARBA" id="ARBA00022670"/>
    </source>
</evidence>
<evidence type="ECO:0000256" key="3">
    <source>
        <dbReference type="ARBA" id="ARBA00022729"/>
    </source>
</evidence>
<dbReference type="InterPro" id="IPR032799">
    <property type="entry name" value="TAXi_C"/>
</dbReference>
<evidence type="ECO:0000256" key="1">
    <source>
        <dbReference type="ARBA" id="ARBA00007447"/>
    </source>
</evidence>
<evidence type="ECO:0000313" key="12">
    <source>
        <dbReference type="Proteomes" id="UP000639772"/>
    </source>
</evidence>
<evidence type="ECO:0000256" key="7">
    <source>
        <dbReference type="PIRSR" id="PIRSR601461-1"/>
    </source>
</evidence>
<dbReference type="InterPro" id="IPR001461">
    <property type="entry name" value="Aspartic_peptidase_A1"/>
</dbReference>
<keyword evidence="4 8" id="KW-0064">Aspartyl protease</keyword>
<evidence type="ECO:0000313" key="11">
    <source>
        <dbReference type="EMBL" id="KAG0468978.1"/>
    </source>
</evidence>
<accession>A0A835QHT3</accession>
<protein>
    <recommendedName>
        <fullName evidence="10">Peptidase A1 domain-containing protein</fullName>
    </recommendedName>
</protein>
<dbReference type="GO" id="GO:0006508">
    <property type="term" value="P:proteolysis"/>
    <property type="evidence" value="ECO:0007669"/>
    <property type="project" value="UniProtKB-KW"/>
</dbReference>
<dbReference type="FunFam" id="2.40.70.10:FF:000013">
    <property type="entry name" value="Aspartyl protease AED1"/>
    <property type="match status" value="1"/>
</dbReference>
<dbReference type="SUPFAM" id="SSF50630">
    <property type="entry name" value="Acid proteases"/>
    <property type="match status" value="1"/>
</dbReference>
<dbReference type="AlphaFoldDB" id="A0A835QHT3"/>
<sequence length="469" mass="49657">MAAAAAAAAAPPPRLSNSLPIPLLLSLIVVASPSLVWAREHPAKYHIVDTESLPPRSSCSIPTGRSQSRVTVVHRHGPCSPLASRDDTPSHVELLHQDQARVDSIHQRAAGTEVGSMAATLPASTGTDLGTGNYIVTIGLGTPSKDYSVVFDTGSDLTWVQCLPCQNCYSQRDPLFDPTQSSTFGYIPCSSSYCSNLAQPSCSTNSTCQYDVQYGDNSQTEGSFVQDTLKFSSDSIPNFRFGCGHDNSGLFGKAGGLLGLGRDSVSLVSQTAQQYGKTFSYCLPSRSSNTGYLILGTGNTGGVQFTPMLTDSSLPSFYFLKLVGISLGGQKLPLSPTVFTAPGTLLDSGTVITRLPPSAYASLRDGFRRLMAQYPRAPALSILDTCYDLTGYNTVKVPTIGLLLDPGLTVNLDFTGILYVAKLSQACLAFAGNNDPSDVVIVGNVQQRRFNVVHDVANLRIGFGANGCG</sequence>
<dbReference type="CDD" id="cd05472">
    <property type="entry name" value="cnd41_like"/>
    <property type="match status" value="1"/>
</dbReference>
<dbReference type="GO" id="GO:0004190">
    <property type="term" value="F:aspartic-type endopeptidase activity"/>
    <property type="evidence" value="ECO:0007669"/>
    <property type="project" value="UniProtKB-KW"/>
</dbReference>
<proteinExistence type="inferred from homology"/>
<name>A0A835QHT3_VANPL</name>
<evidence type="ECO:0000256" key="8">
    <source>
        <dbReference type="RuleBase" id="RU000454"/>
    </source>
</evidence>
<keyword evidence="6" id="KW-1015">Disulfide bond</keyword>
<evidence type="ECO:0000256" key="5">
    <source>
        <dbReference type="ARBA" id="ARBA00022801"/>
    </source>
</evidence>
<dbReference type="Pfam" id="PF14541">
    <property type="entry name" value="TAXi_C"/>
    <property type="match status" value="1"/>
</dbReference>
<dbReference type="Pfam" id="PF14543">
    <property type="entry name" value="TAXi_N"/>
    <property type="match status" value="1"/>
</dbReference>
<evidence type="ECO:0000256" key="4">
    <source>
        <dbReference type="ARBA" id="ARBA00022750"/>
    </source>
</evidence>
<keyword evidence="3 9" id="KW-0732">Signal</keyword>
<dbReference type="InterPro" id="IPR033873">
    <property type="entry name" value="CND41-like"/>
</dbReference>
<comment type="similarity">
    <text evidence="1 8">Belongs to the peptidase A1 family.</text>
</comment>
<dbReference type="Proteomes" id="UP000639772">
    <property type="component" value="Chromosome 9"/>
</dbReference>
<comment type="caution">
    <text evidence="11">The sequence shown here is derived from an EMBL/GenBank/DDBJ whole genome shotgun (WGS) entry which is preliminary data.</text>
</comment>
<dbReference type="InterPro" id="IPR001969">
    <property type="entry name" value="Aspartic_peptidase_AS"/>
</dbReference>
<feature type="active site" evidence="7">
    <location>
        <position position="152"/>
    </location>
</feature>
<dbReference type="PROSITE" id="PS00141">
    <property type="entry name" value="ASP_PROTEASE"/>
    <property type="match status" value="1"/>
</dbReference>
<dbReference type="PANTHER" id="PTHR13683:SF750">
    <property type="entry name" value="ASPARTYL PROTEASE AED1"/>
    <property type="match status" value="1"/>
</dbReference>
<evidence type="ECO:0000259" key="10">
    <source>
        <dbReference type="PROSITE" id="PS51767"/>
    </source>
</evidence>
<dbReference type="PROSITE" id="PS51767">
    <property type="entry name" value="PEPTIDASE_A1"/>
    <property type="match status" value="1"/>
</dbReference>
<gene>
    <name evidence="11" type="ORF">HPP92_018306</name>
</gene>
<evidence type="ECO:0000256" key="6">
    <source>
        <dbReference type="ARBA" id="ARBA00023157"/>
    </source>
</evidence>
<reference evidence="11 12" key="1">
    <citation type="journal article" date="2020" name="Nat. Food">
        <title>A phased Vanilla planifolia genome enables genetic improvement of flavour and production.</title>
        <authorList>
            <person name="Hasing T."/>
            <person name="Tang H."/>
            <person name="Brym M."/>
            <person name="Khazi F."/>
            <person name="Huang T."/>
            <person name="Chambers A.H."/>
        </authorList>
    </citation>
    <scope>NUCLEOTIDE SEQUENCE [LARGE SCALE GENOMIC DNA]</scope>
    <source>
        <tissue evidence="11">Leaf</tissue>
    </source>
</reference>
<feature type="signal peptide" evidence="9">
    <location>
        <begin position="1"/>
        <end position="38"/>
    </location>
</feature>
<dbReference type="InterPro" id="IPR032861">
    <property type="entry name" value="TAXi_N"/>
</dbReference>
<dbReference type="InterPro" id="IPR033121">
    <property type="entry name" value="PEPTIDASE_A1"/>
</dbReference>
<dbReference type="FunFam" id="2.40.70.10:FF:000021">
    <property type="entry name" value="Aspartyl protease AED1"/>
    <property type="match status" value="1"/>
</dbReference>
<dbReference type="Gene3D" id="2.40.70.10">
    <property type="entry name" value="Acid Proteases"/>
    <property type="match status" value="2"/>
</dbReference>
<keyword evidence="2 8" id="KW-0645">Protease</keyword>
<keyword evidence="5 8" id="KW-0378">Hydrolase</keyword>